<keyword evidence="1" id="KW-1133">Transmembrane helix</keyword>
<dbReference type="PANTHER" id="PTHR37172:SF3">
    <property type="entry name" value="TRANSMEMBRANE PROTEIN"/>
    <property type="match status" value="1"/>
</dbReference>
<feature type="transmembrane region" description="Helical" evidence="1">
    <location>
        <begin position="21"/>
        <end position="45"/>
    </location>
</feature>
<evidence type="ECO:0000313" key="3">
    <source>
        <dbReference type="Proteomes" id="UP000091857"/>
    </source>
</evidence>
<organism evidence="2 3">
    <name type="scientific">Manihot esculenta</name>
    <name type="common">Cassava</name>
    <name type="synonym">Jatropha manihot</name>
    <dbReference type="NCBI Taxonomy" id="3983"/>
    <lineage>
        <taxon>Eukaryota</taxon>
        <taxon>Viridiplantae</taxon>
        <taxon>Streptophyta</taxon>
        <taxon>Embryophyta</taxon>
        <taxon>Tracheophyta</taxon>
        <taxon>Spermatophyta</taxon>
        <taxon>Magnoliopsida</taxon>
        <taxon>eudicotyledons</taxon>
        <taxon>Gunneridae</taxon>
        <taxon>Pentapetalae</taxon>
        <taxon>rosids</taxon>
        <taxon>fabids</taxon>
        <taxon>Malpighiales</taxon>
        <taxon>Euphorbiaceae</taxon>
        <taxon>Crotonoideae</taxon>
        <taxon>Manihoteae</taxon>
        <taxon>Manihot</taxon>
    </lineage>
</organism>
<evidence type="ECO:0008006" key="4">
    <source>
        <dbReference type="Google" id="ProtNLM"/>
    </source>
</evidence>
<reference evidence="3" key="1">
    <citation type="journal article" date="2016" name="Nat. Biotechnol.">
        <title>Sequencing wild and cultivated cassava and related species reveals extensive interspecific hybridization and genetic diversity.</title>
        <authorList>
            <person name="Bredeson J.V."/>
            <person name="Lyons J.B."/>
            <person name="Prochnik S.E."/>
            <person name="Wu G.A."/>
            <person name="Ha C.M."/>
            <person name="Edsinger-Gonzales E."/>
            <person name="Grimwood J."/>
            <person name="Schmutz J."/>
            <person name="Rabbi I.Y."/>
            <person name="Egesi C."/>
            <person name="Nauluvula P."/>
            <person name="Lebot V."/>
            <person name="Ndunguru J."/>
            <person name="Mkamilo G."/>
            <person name="Bart R.S."/>
            <person name="Setter T.L."/>
            <person name="Gleadow R.M."/>
            <person name="Kulakow P."/>
            <person name="Ferguson M.E."/>
            <person name="Rounsley S."/>
            <person name="Rokhsar D.S."/>
        </authorList>
    </citation>
    <scope>NUCLEOTIDE SEQUENCE [LARGE SCALE GENOMIC DNA]</scope>
    <source>
        <strain evidence="3">cv. AM560-2</strain>
    </source>
</reference>
<feature type="transmembrane region" description="Helical" evidence="1">
    <location>
        <begin position="65"/>
        <end position="92"/>
    </location>
</feature>
<accession>A0A2C9WN75</accession>
<feature type="transmembrane region" description="Helical" evidence="1">
    <location>
        <begin position="237"/>
        <end position="262"/>
    </location>
</feature>
<keyword evidence="3" id="KW-1185">Reference proteome</keyword>
<feature type="transmembrane region" description="Helical" evidence="1">
    <location>
        <begin position="113"/>
        <end position="131"/>
    </location>
</feature>
<comment type="caution">
    <text evidence="2">The sequence shown here is derived from an EMBL/GenBank/DDBJ whole genome shotgun (WGS) entry which is preliminary data.</text>
</comment>
<proteinExistence type="predicted"/>
<dbReference type="PANTHER" id="PTHR37172">
    <property type="entry name" value="TRANSMEMBRANE PROTEIN"/>
    <property type="match status" value="1"/>
</dbReference>
<protein>
    <recommendedName>
        <fullName evidence="4">Transmembrane protein</fullName>
    </recommendedName>
</protein>
<sequence>MDWLQINRQQKAKELSAIFAEPFQVLTITILSILLPLSFLLLARLSCYSYLLSIAADPAHPPSSFIFSLFLYSAPIILYFLVSFVSISTLLHGLTGRLTVLSESPGELYRSRLFTAWILLCALQACVGLGIEGSIAAEIDGYSFKNERSLFSRVIFFLGLHETMLYWCRTVVKPVVDDTIFGVVREERWVQMVAMAVSFGTLWWWRLRDEVESLVIVAESRREMSVDIGVADFLGWWLYYLTVTIGVVRIVKGVMWVTMVLLCRRIKRNSHQDPCGNEEKV</sequence>
<evidence type="ECO:0000313" key="2">
    <source>
        <dbReference type="EMBL" id="OAY61931.1"/>
    </source>
</evidence>
<name>A0A2C9WN75_MANES</name>
<dbReference type="AlphaFoldDB" id="A0A2C9WN75"/>
<dbReference type="Gramene" id="Manes.01G228400.1.v8.1">
    <property type="protein sequence ID" value="Manes.01G228400.1.v8.1.CDS.1"/>
    <property type="gene ID" value="Manes.01G228400.v8.1"/>
</dbReference>
<evidence type="ECO:0000256" key="1">
    <source>
        <dbReference type="SAM" id="Phobius"/>
    </source>
</evidence>
<dbReference type="EMBL" id="CM004387">
    <property type="protein sequence ID" value="OAY61931.1"/>
    <property type="molecule type" value="Genomic_DNA"/>
</dbReference>
<dbReference type="OMA" id="AWIFLCT"/>
<gene>
    <name evidence="2" type="ORF">MANES_01G228400v8</name>
</gene>
<dbReference type="Proteomes" id="UP000091857">
    <property type="component" value="Chromosome 1"/>
</dbReference>
<keyword evidence="1" id="KW-0472">Membrane</keyword>
<keyword evidence="1" id="KW-0812">Transmembrane</keyword>
<feature type="transmembrane region" description="Helical" evidence="1">
    <location>
        <begin position="151"/>
        <end position="168"/>
    </location>
</feature>